<protein>
    <submittedName>
        <fullName evidence="1">Uncharacterized protein</fullName>
    </submittedName>
</protein>
<accession>A0A2A7AIG5</accession>
<dbReference type="Proteomes" id="UP000261079">
    <property type="component" value="Unassembled WGS sequence"/>
</dbReference>
<proteinExistence type="predicted"/>
<gene>
    <name evidence="1" type="ORF">DW905_01290</name>
</gene>
<dbReference type="RefSeq" id="WP_097772539.1">
    <property type="nucleotide sequence ID" value="NZ_CABVEO010000001.1"/>
</dbReference>
<dbReference type="AlphaFoldDB" id="A0A2A7AIG5"/>
<name>A0A2A7AIG5_9FIRM</name>
<comment type="caution">
    <text evidence="1">The sequence shown here is derived from an EMBL/GenBank/DDBJ whole genome shotgun (WGS) entry which is preliminary data.</text>
</comment>
<evidence type="ECO:0000313" key="1">
    <source>
        <dbReference type="EMBL" id="RGC07237.1"/>
    </source>
</evidence>
<sequence length="98" mass="11180">MKFDTSLLLNLFAAAAMLVMGFRSFSKKHQMKFSDDEERAMWEKKFGVFYFFNAVVFAASPFLPHTSIGGSRLLSIGIAADTVFLLMYHAWKKGREDD</sequence>
<reference evidence="1 2" key="1">
    <citation type="submission" date="2018-08" db="EMBL/GenBank/DDBJ databases">
        <title>A genome reference for cultivated species of the human gut microbiota.</title>
        <authorList>
            <person name="Zou Y."/>
            <person name="Xue W."/>
            <person name="Luo G."/>
        </authorList>
    </citation>
    <scope>NUCLEOTIDE SEQUENCE [LARGE SCALE GENOMIC DNA]</scope>
    <source>
        <strain evidence="1 2">AM42-11AC</strain>
    </source>
</reference>
<dbReference type="EMBL" id="QVEZ01000001">
    <property type="protein sequence ID" value="RGC07237.1"/>
    <property type="molecule type" value="Genomic_DNA"/>
</dbReference>
<organism evidence="1 2">
    <name type="scientific">Faecalibacterium prausnitzii</name>
    <dbReference type="NCBI Taxonomy" id="853"/>
    <lineage>
        <taxon>Bacteria</taxon>
        <taxon>Bacillati</taxon>
        <taxon>Bacillota</taxon>
        <taxon>Clostridia</taxon>
        <taxon>Eubacteriales</taxon>
        <taxon>Oscillospiraceae</taxon>
        <taxon>Faecalibacterium</taxon>
    </lineage>
</organism>
<evidence type="ECO:0000313" key="2">
    <source>
        <dbReference type="Proteomes" id="UP000261079"/>
    </source>
</evidence>